<evidence type="ECO:0000313" key="11">
    <source>
        <dbReference type="Proteomes" id="UP001151518"/>
    </source>
</evidence>
<evidence type="ECO:0000313" key="10">
    <source>
        <dbReference type="EMBL" id="KAJ2675303.1"/>
    </source>
</evidence>
<dbReference type="GO" id="GO:0005829">
    <property type="term" value="C:cytosol"/>
    <property type="evidence" value="ECO:0007669"/>
    <property type="project" value="TreeGrafter"/>
</dbReference>
<dbReference type="InterPro" id="IPR014311">
    <property type="entry name" value="Guanine_deaminase"/>
</dbReference>
<evidence type="ECO:0000256" key="1">
    <source>
        <dbReference type="ARBA" id="ARBA00004984"/>
    </source>
</evidence>
<keyword evidence="5 8" id="KW-0862">Zinc</keyword>
<gene>
    <name evidence="10" type="ORF">GGI25_004041</name>
</gene>
<dbReference type="SUPFAM" id="SSF51556">
    <property type="entry name" value="Metallo-dependent hydrolases"/>
    <property type="match status" value="1"/>
</dbReference>
<dbReference type="GO" id="GO:0008270">
    <property type="term" value="F:zinc ion binding"/>
    <property type="evidence" value="ECO:0007669"/>
    <property type="project" value="UniProtKB-UniRule"/>
</dbReference>
<sequence>MATIQRYLVFFGCLVDTPTIDKLRIEPKGALGVDQSTGRIIGRAAHDGVTSAIDYVHEWTGDSAVSGENIEVVSLAHGQFLMPGLIDTHTHAPQFTFLGIGHDLPLMDWLNKYTFKHESEFKDNQWARKMYTEVINRVVRNGVTFAAYYGTIHVEATCILAEVIRSVGQRAYVGKVCMDANSPDYYSESTAESLEDSKEFVRRILNAETANAHGDQQKGQHIPLIKPIITPRFVPSCTGECLAGLSELAHKHELPIQSHLCENPSEVDFAKSCFPDCTSYSSIYDKHGLLKQGTIMAHCVHMSDEDLRLIRATGAGISHCPNSNFSLASGTADVHRFLSEGIPVGLGTDVGGGYSPSIIDSMRMAAAANRTLLAYKRDRGDFLEGRSAAPLEFSELIFLATQGGAQVMGMRDNLGSLEAGKLFDAIVVDLDVPRSPVPSSTFTPAVIAFGEGSVDAWRLRLEQFVFLADDRNIARVFVNGRLIHSV</sequence>
<dbReference type="EMBL" id="JANBTW010000049">
    <property type="protein sequence ID" value="KAJ2675303.1"/>
    <property type="molecule type" value="Genomic_DNA"/>
</dbReference>
<dbReference type="NCBIfam" id="TIGR02967">
    <property type="entry name" value="guan_deamin"/>
    <property type="match status" value="1"/>
</dbReference>
<dbReference type="InterPro" id="IPR006680">
    <property type="entry name" value="Amidohydro-rel"/>
</dbReference>
<dbReference type="GO" id="GO:0006147">
    <property type="term" value="P:guanine catabolic process"/>
    <property type="evidence" value="ECO:0007669"/>
    <property type="project" value="UniProtKB-UniRule"/>
</dbReference>
<evidence type="ECO:0000259" key="9">
    <source>
        <dbReference type="Pfam" id="PF01979"/>
    </source>
</evidence>
<dbReference type="Proteomes" id="UP001151518">
    <property type="component" value="Unassembled WGS sequence"/>
</dbReference>
<evidence type="ECO:0000256" key="8">
    <source>
        <dbReference type="RuleBase" id="RU366009"/>
    </source>
</evidence>
<evidence type="ECO:0000256" key="3">
    <source>
        <dbReference type="ARBA" id="ARBA00022723"/>
    </source>
</evidence>
<dbReference type="SUPFAM" id="SSF51338">
    <property type="entry name" value="Composite domain of metallo-dependent hydrolases"/>
    <property type="match status" value="1"/>
</dbReference>
<feature type="domain" description="Amidohydrolase-related" evidence="9">
    <location>
        <begin position="80"/>
        <end position="482"/>
    </location>
</feature>
<dbReference type="InterPro" id="IPR011059">
    <property type="entry name" value="Metal-dep_hydrolase_composite"/>
</dbReference>
<evidence type="ECO:0000256" key="6">
    <source>
        <dbReference type="ARBA" id="ARBA00051148"/>
    </source>
</evidence>
<organism evidence="10 11">
    <name type="scientific">Coemansia spiralis</name>
    <dbReference type="NCBI Taxonomy" id="417178"/>
    <lineage>
        <taxon>Eukaryota</taxon>
        <taxon>Fungi</taxon>
        <taxon>Fungi incertae sedis</taxon>
        <taxon>Zoopagomycota</taxon>
        <taxon>Kickxellomycotina</taxon>
        <taxon>Kickxellomycetes</taxon>
        <taxon>Kickxellales</taxon>
        <taxon>Kickxellaceae</taxon>
        <taxon>Coemansia</taxon>
    </lineage>
</organism>
<dbReference type="EC" id="3.5.4.3" evidence="8"/>
<comment type="caution">
    <text evidence="10">The sequence shown here is derived from an EMBL/GenBank/DDBJ whole genome shotgun (WGS) entry which is preliminary data.</text>
</comment>
<dbReference type="PANTHER" id="PTHR11271:SF6">
    <property type="entry name" value="GUANINE DEAMINASE"/>
    <property type="match status" value="1"/>
</dbReference>
<reference evidence="10" key="1">
    <citation type="submission" date="2022-07" db="EMBL/GenBank/DDBJ databases">
        <title>Phylogenomic reconstructions and comparative analyses of Kickxellomycotina fungi.</title>
        <authorList>
            <person name="Reynolds N.K."/>
            <person name="Stajich J.E."/>
            <person name="Barry K."/>
            <person name="Grigoriev I.V."/>
            <person name="Crous P."/>
            <person name="Smith M.E."/>
        </authorList>
    </citation>
    <scope>NUCLEOTIDE SEQUENCE</scope>
    <source>
        <strain evidence="10">NRRL 3115</strain>
    </source>
</reference>
<proteinExistence type="inferred from homology"/>
<dbReference type="AlphaFoldDB" id="A0A9W8G5B7"/>
<comment type="pathway">
    <text evidence="1 8">Purine metabolism; guanine degradation; xanthine from guanine: step 1/1.</text>
</comment>
<comment type="function">
    <text evidence="7 8">Catalyzes the hydrolytic deamination of guanine, producing xanthine and ammonia.</text>
</comment>
<evidence type="ECO:0000256" key="4">
    <source>
        <dbReference type="ARBA" id="ARBA00022801"/>
    </source>
</evidence>
<dbReference type="Gene3D" id="2.30.40.10">
    <property type="entry name" value="Urease, subunit C, domain 1"/>
    <property type="match status" value="1"/>
</dbReference>
<evidence type="ECO:0000256" key="5">
    <source>
        <dbReference type="ARBA" id="ARBA00022833"/>
    </source>
</evidence>
<dbReference type="InterPro" id="IPR051607">
    <property type="entry name" value="Metallo-dep_hydrolases"/>
</dbReference>
<accession>A0A9W8G5B7</accession>
<evidence type="ECO:0000256" key="7">
    <source>
        <dbReference type="ARBA" id="ARBA00056079"/>
    </source>
</evidence>
<keyword evidence="3 8" id="KW-0479">Metal-binding</keyword>
<name>A0A9W8G5B7_9FUNG</name>
<dbReference type="InterPro" id="IPR032466">
    <property type="entry name" value="Metal_Hydrolase"/>
</dbReference>
<dbReference type="Pfam" id="PF01979">
    <property type="entry name" value="Amidohydro_1"/>
    <property type="match status" value="1"/>
</dbReference>
<comment type="catalytic activity">
    <reaction evidence="6 8">
        <text>guanine + H2O + H(+) = xanthine + NH4(+)</text>
        <dbReference type="Rhea" id="RHEA:14665"/>
        <dbReference type="ChEBI" id="CHEBI:15377"/>
        <dbReference type="ChEBI" id="CHEBI:15378"/>
        <dbReference type="ChEBI" id="CHEBI:16235"/>
        <dbReference type="ChEBI" id="CHEBI:17712"/>
        <dbReference type="ChEBI" id="CHEBI:28938"/>
        <dbReference type="EC" id="3.5.4.3"/>
    </reaction>
</comment>
<dbReference type="GO" id="GO:0008892">
    <property type="term" value="F:guanine deaminase activity"/>
    <property type="evidence" value="ECO:0007669"/>
    <property type="project" value="UniProtKB-UniRule"/>
</dbReference>
<dbReference type="FunFam" id="3.20.20.140:FF:000022">
    <property type="entry name" value="Guanine deaminase"/>
    <property type="match status" value="1"/>
</dbReference>
<protein>
    <recommendedName>
        <fullName evidence="8">Guanine deaminase</fullName>
        <shortName evidence="8">Guanase</shortName>
        <ecNumber evidence="8">3.5.4.3</ecNumber>
    </recommendedName>
    <alternativeName>
        <fullName evidence="8">Guanine aminohydrolase</fullName>
    </alternativeName>
</protein>
<comment type="cofactor">
    <cofactor evidence="8">
        <name>Zn(2+)</name>
        <dbReference type="ChEBI" id="CHEBI:29105"/>
    </cofactor>
    <text evidence="8">Binds 1 zinc ion per subunit.</text>
</comment>
<dbReference type="OrthoDB" id="194468at2759"/>
<comment type="similarity">
    <text evidence="2 8">Belongs to the metallo-dependent hydrolases superfamily. ATZ/TRZ family.</text>
</comment>
<keyword evidence="4 8" id="KW-0378">Hydrolase</keyword>
<evidence type="ECO:0000256" key="2">
    <source>
        <dbReference type="ARBA" id="ARBA00006745"/>
    </source>
</evidence>
<dbReference type="PANTHER" id="PTHR11271">
    <property type="entry name" value="GUANINE DEAMINASE"/>
    <property type="match status" value="1"/>
</dbReference>
<dbReference type="Gene3D" id="3.20.20.140">
    <property type="entry name" value="Metal-dependent hydrolases"/>
    <property type="match status" value="1"/>
</dbReference>